<dbReference type="KEGG" id="smo:SELMODRAFT_421987"/>
<dbReference type="InterPro" id="IPR036546">
    <property type="entry name" value="MED15_KIX"/>
</dbReference>
<dbReference type="Gene3D" id="1.10.246.20">
    <property type="entry name" value="Coactivator CBP, KIX domain"/>
    <property type="match status" value="1"/>
</dbReference>
<feature type="compositionally biased region" description="Low complexity" evidence="3">
    <location>
        <begin position="91"/>
        <end position="139"/>
    </location>
</feature>
<comment type="subcellular location">
    <subcellularLocation>
        <location evidence="1">Nucleus</location>
    </subcellularLocation>
</comment>
<reference evidence="5 6" key="1">
    <citation type="journal article" date="2011" name="Science">
        <title>The Selaginella genome identifies genetic changes associated with the evolution of vascular plants.</title>
        <authorList>
            <person name="Banks J.A."/>
            <person name="Nishiyama T."/>
            <person name="Hasebe M."/>
            <person name="Bowman J.L."/>
            <person name="Gribskov M."/>
            <person name="dePamphilis C."/>
            <person name="Albert V.A."/>
            <person name="Aono N."/>
            <person name="Aoyama T."/>
            <person name="Ambrose B.A."/>
            <person name="Ashton N.W."/>
            <person name="Axtell M.J."/>
            <person name="Barker E."/>
            <person name="Barker M.S."/>
            <person name="Bennetzen J.L."/>
            <person name="Bonawitz N.D."/>
            <person name="Chapple C."/>
            <person name="Cheng C."/>
            <person name="Correa L.G."/>
            <person name="Dacre M."/>
            <person name="DeBarry J."/>
            <person name="Dreyer I."/>
            <person name="Elias M."/>
            <person name="Engstrom E.M."/>
            <person name="Estelle M."/>
            <person name="Feng L."/>
            <person name="Finet C."/>
            <person name="Floyd S.K."/>
            <person name="Frommer W.B."/>
            <person name="Fujita T."/>
            <person name="Gramzow L."/>
            <person name="Gutensohn M."/>
            <person name="Harholt J."/>
            <person name="Hattori M."/>
            <person name="Heyl A."/>
            <person name="Hirai T."/>
            <person name="Hiwatashi Y."/>
            <person name="Ishikawa M."/>
            <person name="Iwata M."/>
            <person name="Karol K.G."/>
            <person name="Koehler B."/>
            <person name="Kolukisaoglu U."/>
            <person name="Kubo M."/>
            <person name="Kurata T."/>
            <person name="Lalonde S."/>
            <person name="Li K."/>
            <person name="Li Y."/>
            <person name="Litt A."/>
            <person name="Lyons E."/>
            <person name="Manning G."/>
            <person name="Maruyama T."/>
            <person name="Michael T.P."/>
            <person name="Mikami K."/>
            <person name="Miyazaki S."/>
            <person name="Morinaga S."/>
            <person name="Murata T."/>
            <person name="Mueller-Roeber B."/>
            <person name="Nelson D.R."/>
            <person name="Obara M."/>
            <person name="Oguri Y."/>
            <person name="Olmstead R.G."/>
            <person name="Onodera N."/>
            <person name="Petersen B.L."/>
            <person name="Pils B."/>
            <person name="Prigge M."/>
            <person name="Rensing S.A."/>
            <person name="Riano-Pachon D.M."/>
            <person name="Roberts A.W."/>
            <person name="Sato Y."/>
            <person name="Scheller H.V."/>
            <person name="Schulz B."/>
            <person name="Schulz C."/>
            <person name="Shakirov E.V."/>
            <person name="Shibagaki N."/>
            <person name="Shinohara N."/>
            <person name="Shippen D.E."/>
            <person name="Soerensen I."/>
            <person name="Sotooka R."/>
            <person name="Sugimoto N."/>
            <person name="Sugita M."/>
            <person name="Sumikawa N."/>
            <person name="Tanurdzic M."/>
            <person name="Theissen G."/>
            <person name="Ulvskov P."/>
            <person name="Wakazuki S."/>
            <person name="Weng J.K."/>
            <person name="Willats W.W."/>
            <person name="Wipf D."/>
            <person name="Wolf P.G."/>
            <person name="Yang L."/>
            <person name="Zimmer A.D."/>
            <person name="Zhu Q."/>
            <person name="Mitros T."/>
            <person name="Hellsten U."/>
            <person name="Loque D."/>
            <person name="Otillar R."/>
            <person name="Salamov A."/>
            <person name="Schmutz J."/>
            <person name="Shapiro H."/>
            <person name="Lindquist E."/>
            <person name="Lucas S."/>
            <person name="Rokhsar D."/>
            <person name="Grigoriev I.V."/>
        </authorList>
    </citation>
    <scope>NUCLEOTIDE SEQUENCE [LARGE SCALE GENOMIC DNA]</scope>
</reference>
<evidence type="ECO:0000256" key="1">
    <source>
        <dbReference type="ARBA" id="ARBA00004123"/>
    </source>
</evidence>
<dbReference type="GO" id="GO:0003713">
    <property type="term" value="F:transcription coactivator activity"/>
    <property type="evidence" value="ECO:0007669"/>
    <property type="project" value="InterPro"/>
</dbReference>
<evidence type="ECO:0000313" key="6">
    <source>
        <dbReference type="Proteomes" id="UP000001514"/>
    </source>
</evidence>
<sequence>MDWRSGLCSDARNKIVERIMDTLQKHMPHNLPDGMNELLEIACRFEERQDYIRRISVKMLSLEYKSSQNNSNAPPPNPSDASQMVSGTSSLMGPQQPGLQQQPQQIQQQHIQQQQPQQQQLQQQQQQQQQLHMRQAQAQDQLSGREGAHGRADREPGLLLLGEQALLELAEKLEDSASKGAGEERRTNLVSKALRDGSAEVAVTCKWPSSKDEAHRFTNVKFLKNSEILPLDLTGVNPDRQGYFCLNEWNWTAGSGSQGLEAGDVVYYSTHKNLEEPA</sequence>
<keyword evidence="6" id="KW-1185">Reference proteome</keyword>
<dbReference type="GO" id="GO:0031490">
    <property type="term" value="F:chromatin DNA binding"/>
    <property type="evidence" value="ECO:0007669"/>
    <property type="project" value="InterPro"/>
</dbReference>
<evidence type="ECO:0000256" key="3">
    <source>
        <dbReference type="SAM" id="MobiDB-lite"/>
    </source>
</evidence>
<dbReference type="InterPro" id="IPR044661">
    <property type="entry name" value="MED15a/b/c-like"/>
</dbReference>
<dbReference type="eggNOG" id="ENOG502SEKE">
    <property type="taxonomic scope" value="Eukaryota"/>
</dbReference>
<evidence type="ECO:0000259" key="4">
    <source>
        <dbReference type="Pfam" id="PF16987"/>
    </source>
</evidence>
<keyword evidence="2" id="KW-0539">Nucleus</keyword>
<dbReference type="HOGENOM" id="CLU_1002563_0_0_1"/>
<feature type="domain" description="Mediator complex subunit 15 KIX" evidence="4">
    <location>
        <begin position="2"/>
        <end position="72"/>
    </location>
</feature>
<dbReference type="Gramene" id="EFJ16433">
    <property type="protein sequence ID" value="EFJ16433"/>
    <property type="gene ID" value="SELMODRAFT_421987"/>
</dbReference>
<evidence type="ECO:0000256" key="2">
    <source>
        <dbReference type="ARBA" id="ARBA00023242"/>
    </source>
</evidence>
<dbReference type="Pfam" id="PF16987">
    <property type="entry name" value="KIX_2"/>
    <property type="match status" value="1"/>
</dbReference>
<gene>
    <name evidence="5" type="ORF">SELMODRAFT_421987</name>
</gene>
<protein>
    <recommendedName>
        <fullName evidence="4">Mediator complex subunit 15 KIX domain-containing protein</fullName>
    </recommendedName>
</protein>
<dbReference type="InParanoid" id="D8SGZ6"/>
<dbReference type="PANTHER" id="PTHR33137">
    <property type="entry name" value="MEDIATOR OF RNA POLYMERASE II TRANSCRIPTION SUBUNIT 15A-RELATED"/>
    <property type="match status" value="1"/>
</dbReference>
<dbReference type="AlphaFoldDB" id="D8SGZ6"/>
<organism evidence="6">
    <name type="scientific">Selaginella moellendorffii</name>
    <name type="common">Spikemoss</name>
    <dbReference type="NCBI Taxonomy" id="88036"/>
    <lineage>
        <taxon>Eukaryota</taxon>
        <taxon>Viridiplantae</taxon>
        <taxon>Streptophyta</taxon>
        <taxon>Embryophyta</taxon>
        <taxon>Tracheophyta</taxon>
        <taxon>Lycopodiopsida</taxon>
        <taxon>Selaginellales</taxon>
        <taxon>Selaginellaceae</taxon>
        <taxon>Selaginella</taxon>
    </lineage>
</organism>
<feature type="region of interest" description="Disordered" evidence="3">
    <location>
        <begin position="66"/>
        <end position="152"/>
    </location>
</feature>
<feature type="compositionally biased region" description="Polar residues" evidence="3">
    <location>
        <begin position="80"/>
        <end position="90"/>
    </location>
</feature>
<dbReference type="GO" id="GO:0005634">
    <property type="term" value="C:nucleus"/>
    <property type="evidence" value="ECO:0007669"/>
    <property type="project" value="UniProtKB-SubCell"/>
</dbReference>
<evidence type="ECO:0000313" key="5">
    <source>
        <dbReference type="EMBL" id="EFJ16433.1"/>
    </source>
</evidence>
<dbReference type="InterPro" id="IPR036529">
    <property type="entry name" value="KIX_dom_sf"/>
</dbReference>
<proteinExistence type="predicted"/>
<dbReference type="PANTHER" id="PTHR33137:SF49">
    <property type="entry name" value="MEDIATOR COMPLEX SUBUNIT 15 KIX DOMAIN-CONTAINING PROTEIN"/>
    <property type="match status" value="1"/>
</dbReference>
<dbReference type="EMBL" id="GL377619">
    <property type="protein sequence ID" value="EFJ16433.1"/>
    <property type="molecule type" value="Genomic_DNA"/>
</dbReference>
<dbReference type="Proteomes" id="UP000001514">
    <property type="component" value="Unassembled WGS sequence"/>
</dbReference>
<name>D8SGZ6_SELML</name>
<accession>D8SGZ6</accession>